<reference evidence="3" key="1">
    <citation type="book" date="2010" name="EXTREMOPHILES" publisher="0:0-0">
        <title>Complete genome sequences of ten hyperthermophilic archaea reveal their metabolic capabilities and possible ecological roles.</title>
        <editorList>
            <person name="?"/>
        </editorList>
        <authorList>
            <person name="Ravin N.V."/>
            <person name="Mardanov A.V."/>
            <person name="Bonch-Osmolovskaya E.A."/>
            <person name="Skryabin K.G."/>
        </authorList>
    </citation>
    <scope>NUCLEOTIDE SEQUENCE [LARGE SCALE GENOMIC DNA]</scope>
    <source>
        <strain evidence="3">1505</strain>
    </source>
</reference>
<dbReference type="GeneID" id="58787993"/>
<dbReference type="EMBL" id="CP007493">
    <property type="protein sequence ID" value="AJB41922.1"/>
    <property type="molecule type" value="Genomic_DNA"/>
</dbReference>
<name>A0A3G1A586_9CREN</name>
<gene>
    <name evidence="2" type="ORF">TCARB_0872</name>
</gene>
<dbReference type="RefSeq" id="WP_052886801.1">
    <property type="nucleotide sequence ID" value="NZ_CP007493.1"/>
</dbReference>
<accession>A0A3G1A586</accession>
<protein>
    <submittedName>
        <fullName evidence="2">Uncharacterized protein</fullName>
    </submittedName>
</protein>
<evidence type="ECO:0000313" key="2">
    <source>
        <dbReference type="EMBL" id="AJB41922.1"/>
    </source>
</evidence>
<proteinExistence type="predicted"/>
<dbReference type="Proteomes" id="UP000266720">
    <property type="component" value="Chromosome"/>
</dbReference>
<dbReference type="AlphaFoldDB" id="A0A3G1A586"/>
<evidence type="ECO:0000256" key="1">
    <source>
        <dbReference type="SAM" id="MobiDB-lite"/>
    </source>
</evidence>
<feature type="region of interest" description="Disordered" evidence="1">
    <location>
        <begin position="20"/>
        <end position="39"/>
    </location>
</feature>
<sequence length="68" mass="7896">MLRKPIKEITIEKIKDKLSNKNSSLETPRLGENNSRKRRGIMEEKTGRVLWILLRLDGINSRIKPIIG</sequence>
<organism evidence="2 3">
    <name type="scientific">Thermofilum adornatum 1505</name>
    <dbReference type="NCBI Taxonomy" id="697581"/>
    <lineage>
        <taxon>Archaea</taxon>
        <taxon>Thermoproteota</taxon>
        <taxon>Thermoprotei</taxon>
        <taxon>Thermofilales</taxon>
        <taxon>Thermofilaceae</taxon>
        <taxon>Thermofilum</taxon>
    </lineage>
</organism>
<evidence type="ECO:0000313" key="3">
    <source>
        <dbReference type="Proteomes" id="UP000266720"/>
    </source>
</evidence>
<dbReference type="KEGG" id="tcb:TCARB_0872"/>